<dbReference type="PANTHER" id="PTHR30404:SF0">
    <property type="entry name" value="N-ACETYLMURAMOYL-L-ALANINE AMIDASE AMIC"/>
    <property type="match status" value="1"/>
</dbReference>
<dbReference type="GO" id="GO:0030288">
    <property type="term" value="C:outer membrane-bounded periplasmic space"/>
    <property type="evidence" value="ECO:0007669"/>
    <property type="project" value="TreeGrafter"/>
</dbReference>
<dbReference type="InterPro" id="IPR002508">
    <property type="entry name" value="MurNAc-LAA_cat"/>
</dbReference>
<dbReference type="AlphaFoldDB" id="A0A4R1R6P1"/>
<dbReference type="GO" id="GO:0008745">
    <property type="term" value="F:N-acetylmuramoyl-L-alanine amidase activity"/>
    <property type="evidence" value="ECO:0007669"/>
    <property type="project" value="InterPro"/>
</dbReference>
<dbReference type="STRING" id="1469948.GCA_000732725_02421"/>
<dbReference type="SMART" id="SM00646">
    <property type="entry name" value="Ami_3"/>
    <property type="match status" value="1"/>
</dbReference>
<dbReference type="Proteomes" id="UP000295718">
    <property type="component" value="Unassembled WGS sequence"/>
</dbReference>
<reference evidence="4 5" key="1">
    <citation type="submission" date="2019-03" db="EMBL/GenBank/DDBJ databases">
        <title>Genomic Encyclopedia of Type Strains, Phase IV (KMG-IV): sequencing the most valuable type-strain genomes for metagenomic binning, comparative biology and taxonomic classification.</title>
        <authorList>
            <person name="Goeker M."/>
        </authorList>
    </citation>
    <scope>NUCLEOTIDE SEQUENCE [LARGE SCALE GENOMIC DNA]</scope>
    <source>
        <strain evidence="4 5">DSM 100556</strain>
    </source>
</reference>
<feature type="domain" description="MurNAc-LAA" evidence="3">
    <location>
        <begin position="244"/>
        <end position="362"/>
    </location>
</feature>
<dbReference type="SUPFAM" id="SSF53187">
    <property type="entry name" value="Zn-dependent exopeptidases"/>
    <property type="match status" value="1"/>
</dbReference>
<feature type="compositionally biased region" description="Polar residues" evidence="2">
    <location>
        <begin position="69"/>
        <end position="82"/>
    </location>
</feature>
<dbReference type="PANTHER" id="PTHR30404">
    <property type="entry name" value="N-ACETYLMURAMOYL-L-ALANINE AMIDASE"/>
    <property type="match status" value="1"/>
</dbReference>
<evidence type="ECO:0000256" key="1">
    <source>
        <dbReference type="ARBA" id="ARBA00022801"/>
    </source>
</evidence>
<evidence type="ECO:0000259" key="3">
    <source>
        <dbReference type="SMART" id="SM00646"/>
    </source>
</evidence>
<gene>
    <name evidence="4" type="ORF">EDD76_101349</name>
</gene>
<keyword evidence="1" id="KW-0378">Hydrolase</keyword>
<dbReference type="GO" id="GO:0009253">
    <property type="term" value="P:peptidoglycan catabolic process"/>
    <property type="evidence" value="ECO:0007669"/>
    <property type="project" value="InterPro"/>
</dbReference>
<dbReference type="Gene3D" id="3.40.630.40">
    <property type="entry name" value="Zn-dependent exopeptidases"/>
    <property type="match status" value="1"/>
</dbReference>
<dbReference type="RefSeq" id="WP_035315697.1">
    <property type="nucleotide sequence ID" value="NZ_JPNB01000002.1"/>
</dbReference>
<protein>
    <submittedName>
        <fullName evidence="4">N-acetylmuramoyl-L-alanine amidase</fullName>
    </submittedName>
</protein>
<sequence>MKNIIFIVAISLCTVLCTGCTVDKNAGVDSEIGVSEEADQTDQIIKGTIPSEETMQSEETIPSKEIIQSEENTSEGTAGDSNLTEETTEVEVIQVYTTDSINIRTSPSIGENIYKTVPRGTALGKMEDIEDGWSRVLLDGNEYYAKAEYLHEKTAPSITGGHLIAIDAGHQSKGNSEKEPIGPGSGEMKAKVSGGTSGVSTGLAEYELNLEVALKLKEELINKGYDVYMIRETNDVNISNSERAQMAYDAGAEILIRIHANGSENSSVNGAMTICQTANSPYVSLYDQSKKLSTCILDAMVDSTGCKKESVWETDTMSGINWSLVPVTIVEMGYMTNPDEDQKMATDEYQYLIAEGIANGVDEYFR</sequence>
<evidence type="ECO:0000313" key="5">
    <source>
        <dbReference type="Proteomes" id="UP000295718"/>
    </source>
</evidence>
<dbReference type="InterPro" id="IPR050695">
    <property type="entry name" value="N-acetylmuramoyl_amidase_3"/>
</dbReference>
<keyword evidence="5" id="KW-1185">Reference proteome</keyword>
<feature type="region of interest" description="Disordered" evidence="2">
    <location>
        <begin position="49"/>
        <end position="82"/>
    </location>
</feature>
<feature type="compositionally biased region" description="Polar residues" evidence="2">
    <location>
        <begin position="51"/>
        <end position="60"/>
    </location>
</feature>
<proteinExistence type="predicted"/>
<accession>A0A4R1R6P1</accession>
<name>A0A4R1R6P1_9FIRM</name>
<dbReference type="Pfam" id="PF01520">
    <property type="entry name" value="Amidase_3"/>
    <property type="match status" value="1"/>
</dbReference>
<comment type="caution">
    <text evidence="4">The sequence shown here is derived from an EMBL/GenBank/DDBJ whole genome shotgun (WGS) entry which is preliminary data.</text>
</comment>
<organism evidence="4 5">
    <name type="scientific">Kineothrix alysoides</name>
    <dbReference type="NCBI Taxonomy" id="1469948"/>
    <lineage>
        <taxon>Bacteria</taxon>
        <taxon>Bacillati</taxon>
        <taxon>Bacillota</taxon>
        <taxon>Clostridia</taxon>
        <taxon>Lachnospirales</taxon>
        <taxon>Lachnospiraceae</taxon>
        <taxon>Kineothrix</taxon>
    </lineage>
</organism>
<dbReference type="EMBL" id="SLUO01000001">
    <property type="protein sequence ID" value="TCL61251.1"/>
    <property type="molecule type" value="Genomic_DNA"/>
</dbReference>
<dbReference type="Gene3D" id="2.30.30.40">
    <property type="entry name" value="SH3 Domains"/>
    <property type="match status" value="1"/>
</dbReference>
<evidence type="ECO:0000256" key="2">
    <source>
        <dbReference type="SAM" id="MobiDB-lite"/>
    </source>
</evidence>
<feature type="region of interest" description="Disordered" evidence="2">
    <location>
        <begin position="170"/>
        <end position="198"/>
    </location>
</feature>
<dbReference type="CDD" id="cd02696">
    <property type="entry name" value="MurNAc-LAA"/>
    <property type="match status" value="1"/>
</dbReference>
<evidence type="ECO:0000313" key="4">
    <source>
        <dbReference type="EMBL" id="TCL61251.1"/>
    </source>
</evidence>